<dbReference type="AlphaFoldDB" id="A0A9P6H181"/>
<dbReference type="GO" id="GO:0046872">
    <property type="term" value="F:metal ion binding"/>
    <property type="evidence" value="ECO:0007669"/>
    <property type="project" value="UniProtKB-KW"/>
</dbReference>
<evidence type="ECO:0000256" key="5">
    <source>
        <dbReference type="ARBA" id="ARBA00023049"/>
    </source>
</evidence>
<feature type="transmembrane region" description="Helical" evidence="7">
    <location>
        <begin position="293"/>
        <end position="315"/>
    </location>
</feature>
<keyword evidence="10" id="KW-1185">Reference proteome</keyword>
<proteinExistence type="inferred from homology"/>
<feature type="transmembrane region" description="Helical" evidence="7">
    <location>
        <begin position="184"/>
        <end position="202"/>
    </location>
</feature>
<keyword evidence="5 6" id="KW-0482">Metalloprotease</keyword>
<keyword evidence="7" id="KW-0812">Transmembrane</keyword>
<dbReference type="OrthoDB" id="360839at2759"/>
<keyword evidence="7" id="KW-0472">Membrane</keyword>
<evidence type="ECO:0000256" key="3">
    <source>
        <dbReference type="ARBA" id="ARBA00022801"/>
    </source>
</evidence>
<keyword evidence="3 6" id="KW-0378">Hydrolase</keyword>
<evidence type="ECO:0000256" key="2">
    <source>
        <dbReference type="ARBA" id="ARBA00022723"/>
    </source>
</evidence>
<protein>
    <submittedName>
        <fullName evidence="9">CAAX prenyl protease 1 like protein</fullName>
    </submittedName>
</protein>
<feature type="transmembrane region" description="Helical" evidence="7">
    <location>
        <begin position="7"/>
        <end position="27"/>
    </location>
</feature>
<comment type="similarity">
    <text evidence="6">Belongs to the peptidase M48 family.</text>
</comment>
<evidence type="ECO:0000259" key="8">
    <source>
        <dbReference type="Pfam" id="PF01435"/>
    </source>
</evidence>
<name>A0A9P6H181_9MICR</name>
<feature type="domain" description="Peptidase M48" evidence="8">
    <location>
        <begin position="240"/>
        <end position="411"/>
    </location>
</feature>
<evidence type="ECO:0000256" key="6">
    <source>
        <dbReference type="RuleBase" id="RU003983"/>
    </source>
</evidence>
<comment type="cofactor">
    <cofactor evidence="6">
        <name>Zn(2+)</name>
        <dbReference type="ChEBI" id="CHEBI:29105"/>
    </cofactor>
    <text evidence="6">Binds 1 zinc ion per subunit.</text>
</comment>
<feature type="transmembrane region" description="Helical" evidence="7">
    <location>
        <begin position="327"/>
        <end position="348"/>
    </location>
</feature>
<dbReference type="EMBL" id="SBJO01000009">
    <property type="protein sequence ID" value="KAF9764788.1"/>
    <property type="molecule type" value="Genomic_DNA"/>
</dbReference>
<evidence type="ECO:0000313" key="10">
    <source>
        <dbReference type="Proteomes" id="UP000740883"/>
    </source>
</evidence>
<dbReference type="PANTHER" id="PTHR10120">
    <property type="entry name" value="CAAX PRENYL PROTEASE 1"/>
    <property type="match status" value="1"/>
</dbReference>
<reference evidence="9 10" key="1">
    <citation type="journal article" date="2020" name="Genome Biol. Evol.">
        <title>Comparative genomics of strictly vertically transmitted, feminizing microsporidia endosymbionts of amphipod crustaceans.</title>
        <authorList>
            <person name="Cormier A."/>
            <person name="Chebbi M.A."/>
            <person name="Giraud I."/>
            <person name="Wattier R."/>
            <person name="Teixeira M."/>
            <person name="Gilbert C."/>
            <person name="Rigaud T."/>
            <person name="Cordaux R."/>
        </authorList>
    </citation>
    <scope>NUCLEOTIDE SEQUENCE [LARGE SCALE GENOMIC DNA]</scope>
    <source>
        <strain evidence="9 10">Ou3-Ou53</strain>
    </source>
</reference>
<keyword evidence="1 6" id="KW-0645">Protease</keyword>
<organism evidence="9 10">
    <name type="scientific">Nosema granulosis</name>
    <dbReference type="NCBI Taxonomy" id="83296"/>
    <lineage>
        <taxon>Eukaryota</taxon>
        <taxon>Fungi</taxon>
        <taxon>Fungi incertae sedis</taxon>
        <taxon>Microsporidia</taxon>
        <taxon>Nosematidae</taxon>
        <taxon>Nosema</taxon>
    </lineage>
</organism>
<dbReference type="GO" id="GO:0004222">
    <property type="term" value="F:metalloendopeptidase activity"/>
    <property type="evidence" value="ECO:0007669"/>
    <property type="project" value="InterPro"/>
</dbReference>
<keyword evidence="4 6" id="KW-0862">Zinc</keyword>
<keyword evidence="2" id="KW-0479">Metal-binding</keyword>
<dbReference type="GO" id="GO:0006508">
    <property type="term" value="P:proteolysis"/>
    <property type="evidence" value="ECO:0007669"/>
    <property type="project" value="UniProtKB-KW"/>
</dbReference>
<feature type="transmembrane region" description="Helical" evidence="7">
    <location>
        <begin position="152"/>
        <end position="177"/>
    </location>
</feature>
<dbReference type="InterPro" id="IPR001915">
    <property type="entry name" value="Peptidase_M48"/>
</dbReference>
<gene>
    <name evidence="9" type="primary">Zmpste24</name>
    <name evidence="9" type="ORF">NGRA_0280</name>
</gene>
<evidence type="ECO:0000313" key="9">
    <source>
        <dbReference type="EMBL" id="KAF9764788.1"/>
    </source>
</evidence>
<comment type="caution">
    <text evidence="9">The sequence shown here is derived from an EMBL/GenBank/DDBJ whole genome shotgun (WGS) entry which is preliminary data.</text>
</comment>
<evidence type="ECO:0000256" key="1">
    <source>
        <dbReference type="ARBA" id="ARBA00022670"/>
    </source>
</evidence>
<accession>A0A9P6H181</accession>
<evidence type="ECO:0000256" key="4">
    <source>
        <dbReference type="ARBA" id="ARBA00022833"/>
    </source>
</evidence>
<feature type="transmembrane region" description="Helical" evidence="7">
    <location>
        <begin position="76"/>
        <end position="100"/>
    </location>
</feature>
<feature type="transmembrane region" description="Helical" evidence="7">
    <location>
        <begin position="121"/>
        <end position="140"/>
    </location>
</feature>
<dbReference type="Pfam" id="PF01435">
    <property type="entry name" value="Peptidase_M48"/>
    <property type="match status" value="1"/>
</dbReference>
<evidence type="ECO:0000256" key="7">
    <source>
        <dbReference type="SAM" id="Phobius"/>
    </source>
</evidence>
<dbReference type="Proteomes" id="UP000740883">
    <property type="component" value="Unassembled WGS sequence"/>
</dbReference>
<keyword evidence="7" id="KW-1133">Transmembrane helix</keyword>
<sequence>MKRFVKLLFYTFFTLTFLTSFTEYMWLVRFENELKHGRTGLPEKSASYKLAMDMDEYKENMEKAVGVRKLFVMEKLIIFSIYFAIACAILIDAIRVYIFHISKKGINLYYKSFNNICKNQVAMSNIFCFLFLMFYLYDYIDKFFFTKGMNIYIKVLIIIGLYCLICPLGLILVYFLLQEFGARLIIAVYFAIFIKNIYEIFIEDDFDKTKLVKLDPHIFTESVQDYLEKNHLENKVYQDTNKKKDTNAALVGMDKSARIEIYGDFNELERGQRDSILLHEIGHSEDHSLVKKLIVYFSLIYLEMIIMLFMYTSVADNMKCEHISQETAFILLSIVYFLSCREWMMFFYKLSSQRAEIAADLLAKRQGYGKQLASTLFKISVTESGFIRPSWLYNSLTAMHPSIYDRVEYLSK</sequence>